<keyword evidence="4" id="KW-1185">Reference proteome</keyword>
<dbReference type="Pfam" id="PF19915">
    <property type="entry name" value="bpX0"/>
    <property type="match status" value="1"/>
</dbReference>
<proteinExistence type="predicted"/>
<protein>
    <recommendedName>
        <fullName evidence="5">VWA domain-containing protein</fullName>
    </recommendedName>
</protein>
<dbReference type="InterPro" id="IPR045554">
    <property type="entry name" value="bpX0"/>
</dbReference>
<dbReference type="InterPro" id="IPR045553">
    <property type="entry name" value="bpX1"/>
</dbReference>
<dbReference type="Proteomes" id="UP001059844">
    <property type="component" value="Chromosome"/>
</dbReference>
<accession>A0ABY5IU99</accession>
<organism evidence="3 4">
    <name type="scientific">Flavobacterium cerinum</name>
    <dbReference type="NCBI Taxonomy" id="2502784"/>
    <lineage>
        <taxon>Bacteria</taxon>
        <taxon>Pseudomonadati</taxon>
        <taxon>Bacteroidota</taxon>
        <taxon>Flavobacteriia</taxon>
        <taxon>Flavobacteriales</taxon>
        <taxon>Flavobacteriaceae</taxon>
        <taxon>Flavobacterium</taxon>
    </lineage>
</organism>
<gene>
    <name evidence="3" type="ORF">NOX80_14945</name>
</gene>
<evidence type="ECO:0000259" key="2">
    <source>
        <dbReference type="Pfam" id="PF19917"/>
    </source>
</evidence>
<sequence length="800" mass="91914">MKLQQYFQSYENYFWEWENEIRTSDSVFEALVIPEGNTIAYEQFVMETLDLLAIDGFPPFGSLLLALIATNSNATESLTQVFEIINNSYTVKKEPTYPKGFTYAHNFLKTLADLPTEFKQGDKRKQLLQTIFKNCHNRVAAHTAQSIMLSYKEHKYLLVESARKLSLSDANLKKDLQTLAHLNIKYPTTETLLAAIANVPKLTELDQEIEDLEPIPASSDSFIDKLIEEPKTFLIGSLIQRIWSGLNIPLHHSTPSHQPLGGVSDLTNKGDFDKLLISEFANEDEIFMSRIANNEALYIKREVPPESDKFFRLLLIDCSLKNWGTPKILAFASALAIAKHPKTDIECKIVAMGNGYREIAYETIEDIIDGLDSLGTKLDVAPELSEILNENTDIKHSEVFLITSEEAMASADMRRVVSENHDKIKYIITAGTEGILNFDRLQNRGRKRIQHIELPLEELWTKKKSGKSKKSDKEIWKGDTLPETMYPILLPPPRKYMAVFPLPKDEFCLLTSTGMLFKTQVTIPDDEHYFRIHKGMELLLNNLSVKQNGDYALQINKNGEYILGAFYRKEMYLSILNLNTREYHQRKIALKGDANAYRLVEEGGFYCFSEVNNEYLHFYVDKDELMVDEVTQKRYLGQRFSDTQKRTKRFTQSFIDHNVLLNFMPMCITKDKQLQLNKHLLNINTLLPRIAAINLISNRNYVPAVEAVYEKMLNRFLFPDGSAVYRDGMGMLIFKSSNEEIPTIYMPTTLDIELAMATDTWFAGNKNYFKGEAEQKIITIEEFEKYYFAPFINTILNHGV</sequence>
<evidence type="ECO:0000313" key="3">
    <source>
        <dbReference type="EMBL" id="UUC44914.1"/>
    </source>
</evidence>
<dbReference type="Pfam" id="PF19917">
    <property type="entry name" value="bpX1"/>
    <property type="match status" value="1"/>
</dbReference>
<evidence type="ECO:0000313" key="4">
    <source>
        <dbReference type="Proteomes" id="UP001059844"/>
    </source>
</evidence>
<dbReference type="RefSeq" id="WP_256550599.1">
    <property type="nucleotide sequence ID" value="NZ_CP101751.1"/>
</dbReference>
<dbReference type="EMBL" id="CP101751">
    <property type="protein sequence ID" value="UUC44914.1"/>
    <property type="molecule type" value="Genomic_DNA"/>
</dbReference>
<reference evidence="3" key="1">
    <citation type="submission" date="2022-07" db="EMBL/GenBank/DDBJ databases">
        <title>Isolation, identification, and degradation of a PFOSA degrading strain from sewage treatment plant.</title>
        <authorList>
            <person name="Zhang L."/>
            <person name="Huo Y."/>
        </authorList>
    </citation>
    <scope>NUCLEOTIDE SEQUENCE</scope>
    <source>
        <strain evidence="3">C1</strain>
    </source>
</reference>
<name>A0ABY5IU99_9FLAO</name>
<feature type="domain" description="MoxR-vWA-beta-propeller ternary system" evidence="1">
    <location>
        <begin position="36"/>
        <end position="194"/>
    </location>
</feature>
<feature type="domain" description="MoxR-vWA-beta-propeller ternary system" evidence="2">
    <location>
        <begin position="714"/>
        <end position="795"/>
    </location>
</feature>
<evidence type="ECO:0008006" key="5">
    <source>
        <dbReference type="Google" id="ProtNLM"/>
    </source>
</evidence>
<evidence type="ECO:0000259" key="1">
    <source>
        <dbReference type="Pfam" id="PF19915"/>
    </source>
</evidence>